<feature type="region of interest" description="Disordered" evidence="6">
    <location>
        <begin position="1"/>
        <end position="46"/>
    </location>
</feature>
<dbReference type="SMART" id="SM00356">
    <property type="entry name" value="ZnF_C3H1"/>
    <property type="match status" value="2"/>
</dbReference>
<feature type="domain" description="C3H1-type" evidence="8">
    <location>
        <begin position="233"/>
        <end position="266"/>
    </location>
</feature>
<keyword evidence="4 5" id="KW-0862">Zinc</keyword>
<evidence type="ECO:0000256" key="1">
    <source>
        <dbReference type="ARBA" id="ARBA00022679"/>
    </source>
</evidence>
<dbReference type="STRING" id="1569628.A0A316V0A4"/>
<proteinExistence type="predicted"/>
<keyword evidence="1" id="KW-0808">Transferase</keyword>
<feature type="compositionally biased region" description="Basic and acidic residues" evidence="6">
    <location>
        <begin position="607"/>
        <end position="620"/>
    </location>
</feature>
<dbReference type="PROSITE" id="PS00518">
    <property type="entry name" value="ZF_RING_1"/>
    <property type="match status" value="1"/>
</dbReference>
<protein>
    <submittedName>
        <fullName evidence="9">Uncharacterized protein</fullName>
    </submittedName>
</protein>
<dbReference type="PROSITE" id="PS50089">
    <property type="entry name" value="ZF_RING_2"/>
    <property type="match status" value="1"/>
</dbReference>
<dbReference type="Proteomes" id="UP000245884">
    <property type="component" value="Unassembled WGS sequence"/>
</dbReference>
<dbReference type="InterPro" id="IPR000571">
    <property type="entry name" value="Znf_CCCH"/>
</dbReference>
<sequence length="704" mass="77143">MADAPPAAPIADAAPQAAAAQPAAAAATNTTNTTANRGQRPEGPPSGAANIMCKWWAQGFCARGEECWFKHGVVADPPPQEPVALTAPRARRLTASARVFQPAAASAASAASAATADTTDAPTNDTIPSPPISPDAILEPTKEQPQCHICLHDTPATYGLLEGCSHAYCLSCIRQWRDTRVPPSEDDDDFSEGNNRKTCPLCRKQSLYIIPSSVFHSAGPAKDVATARFKDVVAKKPCKHFEATKGTARGPWCRYGDECFYAHVLKEGEGRYEFGGGFKYMLKRGEKDRKAREQRQWRAHVGDMVRRNRLERAMRARRGAPLGGLRPQAARAQDNPVALAAAREIAAAAALPVAPAAPGNRNDLRDGGLDPRHEPATEIDALAMLAVIHAGLDAARGGLDPLRGSYEQGDELRANAEARERAAIERGEPPRLEEDIRRMRQMLNDAPAILRGDLDATFGPQPRVDPDLALRAMADNGRQLALIAREVAWGRHLRAALAANAGDARAVVERAQAEVEFERQDQQRAGRDDRQPDEAVRRRHIATNRRVAVAEAFDAAAATAGHAGAPRAAEAEPAPPASPPQSSRRSQRRRAQRAYRREQEALFGSNRGDRPRTISNDRQRPAIPTAAGTFDDLDDDADWYDEEDDLDFESEFDMHGLGDRYEQRIQELWMYGYRFDEDPDEYEAMLYEAGVFVDDGGWDEDFFF</sequence>
<evidence type="ECO:0000256" key="6">
    <source>
        <dbReference type="SAM" id="MobiDB-lite"/>
    </source>
</evidence>
<dbReference type="Pfam" id="PF00097">
    <property type="entry name" value="zf-C3HC4"/>
    <property type="match status" value="1"/>
</dbReference>
<dbReference type="InterPro" id="IPR045072">
    <property type="entry name" value="MKRN-like"/>
</dbReference>
<evidence type="ECO:0000313" key="10">
    <source>
        <dbReference type="Proteomes" id="UP000245884"/>
    </source>
</evidence>
<evidence type="ECO:0000256" key="4">
    <source>
        <dbReference type="ARBA" id="ARBA00022833"/>
    </source>
</evidence>
<evidence type="ECO:0000256" key="2">
    <source>
        <dbReference type="ARBA" id="ARBA00022723"/>
    </source>
</evidence>
<dbReference type="GO" id="GO:0008270">
    <property type="term" value="F:zinc ion binding"/>
    <property type="evidence" value="ECO:0007669"/>
    <property type="project" value="UniProtKB-KW"/>
</dbReference>
<dbReference type="GO" id="GO:0000209">
    <property type="term" value="P:protein polyubiquitination"/>
    <property type="evidence" value="ECO:0007669"/>
    <property type="project" value="InterPro"/>
</dbReference>
<dbReference type="PROSITE" id="PS50103">
    <property type="entry name" value="ZF_C3H1"/>
    <property type="match status" value="2"/>
</dbReference>
<feature type="compositionally biased region" description="Basic and acidic residues" evidence="6">
    <location>
        <begin position="516"/>
        <end position="536"/>
    </location>
</feature>
<reference evidence="9 10" key="1">
    <citation type="journal article" date="2018" name="Mol. Biol. Evol.">
        <title>Broad Genomic Sampling Reveals a Smut Pathogenic Ancestry of the Fungal Clade Ustilaginomycotina.</title>
        <authorList>
            <person name="Kijpornyongpan T."/>
            <person name="Mondo S.J."/>
            <person name="Barry K."/>
            <person name="Sandor L."/>
            <person name="Lee J."/>
            <person name="Lipzen A."/>
            <person name="Pangilinan J."/>
            <person name="LaButti K."/>
            <person name="Hainaut M."/>
            <person name="Henrissat B."/>
            <person name="Grigoriev I.V."/>
            <person name="Spatafora J.W."/>
            <person name="Aime M.C."/>
        </authorList>
    </citation>
    <scope>NUCLEOTIDE SEQUENCE [LARGE SCALE GENOMIC DNA]</scope>
    <source>
        <strain evidence="9 10">MCA 5214</strain>
    </source>
</reference>
<dbReference type="EMBL" id="KZ819662">
    <property type="protein sequence ID" value="PWN30979.1"/>
    <property type="molecule type" value="Genomic_DNA"/>
</dbReference>
<keyword evidence="2 5" id="KW-0479">Metal-binding</keyword>
<feature type="zinc finger region" description="C3H1-type" evidence="5">
    <location>
        <begin position="52"/>
        <end position="74"/>
    </location>
</feature>
<feature type="domain" description="RING-type" evidence="7">
    <location>
        <begin position="147"/>
        <end position="203"/>
    </location>
</feature>
<dbReference type="PANTHER" id="PTHR11224">
    <property type="entry name" value="MAKORIN-RELATED"/>
    <property type="match status" value="1"/>
</dbReference>
<dbReference type="InterPro" id="IPR017907">
    <property type="entry name" value="Znf_RING_CS"/>
</dbReference>
<dbReference type="PANTHER" id="PTHR11224:SF10">
    <property type="entry name" value="IP09428P-RELATED"/>
    <property type="match status" value="1"/>
</dbReference>
<dbReference type="InterPro" id="IPR036855">
    <property type="entry name" value="Znf_CCCH_sf"/>
</dbReference>
<feature type="compositionally biased region" description="Basic residues" evidence="6">
    <location>
        <begin position="585"/>
        <end position="594"/>
    </location>
</feature>
<feature type="zinc finger region" description="C3H1-type" evidence="5">
    <location>
        <begin position="233"/>
        <end position="266"/>
    </location>
</feature>
<evidence type="ECO:0000259" key="8">
    <source>
        <dbReference type="PROSITE" id="PS50103"/>
    </source>
</evidence>
<dbReference type="GO" id="GO:0061630">
    <property type="term" value="F:ubiquitin protein ligase activity"/>
    <property type="evidence" value="ECO:0007669"/>
    <property type="project" value="InterPro"/>
</dbReference>
<dbReference type="RefSeq" id="XP_025365591.1">
    <property type="nucleotide sequence ID" value="XM_025505294.1"/>
</dbReference>
<dbReference type="InterPro" id="IPR018957">
    <property type="entry name" value="Znf_C3HC4_RING-type"/>
</dbReference>
<dbReference type="AlphaFoldDB" id="A0A316V0A4"/>
<organism evidence="9 10">
    <name type="scientific">Jaminaea rosea</name>
    <dbReference type="NCBI Taxonomy" id="1569628"/>
    <lineage>
        <taxon>Eukaryota</taxon>
        <taxon>Fungi</taxon>
        <taxon>Dikarya</taxon>
        <taxon>Basidiomycota</taxon>
        <taxon>Ustilaginomycotina</taxon>
        <taxon>Exobasidiomycetes</taxon>
        <taxon>Microstromatales</taxon>
        <taxon>Microstromatales incertae sedis</taxon>
        <taxon>Jaminaea</taxon>
    </lineage>
</organism>
<dbReference type="SUPFAM" id="SSF90229">
    <property type="entry name" value="CCCH zinc finger"/>
    <property type="match status" value="1"/>
</dbReference>
<evidence type="ECO:0000313" key="9">
    <source>
        <dbReference type="EMBL" id="PWN30979.1"/>
    </source>
</evidence>
<evidence type="ECO:0000256" key="3">
    <source>
        <dbReference type="ARBA" id="ARBA00022771"/>
    </source>
</evidence>
<dbReference type="InterPro" id="IPR013083">
    <property type="entry name" value="Znf_RING/FYVE/PHD"/>
</dbReference>
<feature type="domain" description="C3H1-type" evidence="8">
    <location>
        <begin position="52"/>
        <end position="74"/>
    </location>
</feature>
<feature type="compositionally biased region" description="Low complexity" evidence="6">
    <location>
        <begin position="558"/>
        <end position="572"/>
    </location>
</feature>
<dbReference type="InterPro" id="IPR001841">
    <property type="entry name" value="Znf_RING"/>
</dbReference>
<dbReference type="GeneID" id="37027117"/>
<name>A0A316V0A4_9BASI</name>
<evidence type="ECO:0000256" key="5">
    <source>
        <dbReference type="PROSITE-ProRule" id="PRU00723"/>
    </source>
</evidence>
<keyword evidence="10" id="KW-1185">Reference proteome</keyword>
<feature type="compositionally biased region" description="Low complexity" evidence="6">
    <location>
        <begin position="1"/>
        <end position="35"/>
    </location>
</feature>
<feature type="compositionally biased region" description="Low complexity" evidence="6">
    <location>
        <begin position="111"/>
        <end position="121"/>
    </location>
</feature>
<gene>
    <name evidence="9" type="ORF">BDZ90DRAFT_229972</name>
</gene>
<evidence type="ECO:0000259" key="7">
    <source>
        <dbReference type="PROSITE" id="PS50089"/>
    </source>
</evidence>
<dbReference type="OrthoDB" id="250836at2759"/>
<dbReference type="SMART" id="SM00184">
    <property type="entry name" value="RING"/>
    <property type="match status" value="1"/>
</dbReference>
<dbReference type="Gene3D" id="3.30.40.10">
    <property type="entry name" value="Zinc/RING finger domain, C3HC4 (zinc finger)"/>
    <property type="match status" value="1"/>
</dbReference>
<feature type="region of interest" description="Disordered" evidence="6">
    <location>
        <begin position="558"/>
        <end position="635"/>
    </location>
</feature>
<keyword evidence="3 5" id="KW-0863">Zinc-finger</keyword>
<feature type="region of interest" description="Disordered" evidence="6">
    <location>
        <begin position="516"/>
        <end position="542"/>
    </location>
</feature>
<dbReference type="SUPFAM" id="SSF57850">
    <property type="entry name" value="RING/U-box"/>
    <property type="match status" value="1"/>
</dbReference>
<feature type="region of interest" description="Disordered" evidence="6">
    <location>
        <begin position="111"/>
        <end position="138"/>
    </location>
</feature>
<accession>A0A316V0A4</accession>